<protein>
    <submittedName>
        <fullName evidence="2">Uncharacterized protein</fullName>
    </submittedName>
</protein>
<feature type="region of interest" description="Disordered" evidence="1">
    <location>
        <begin position="166"/>
        <end position="234"/>
    </location>
</feature>
<dbReference type="Proteomes" id="UP000774326">
    <property type="component" value="Unassembled WGS sequence"/>
</dbReference>
<evidence type="ECO:0000313" key="3">
    <source>
        <dbReference type="Proteomes" id="UP000774326"/>
    </source>
</evidence>
<sequence length="255" mass="29258">MSSIFKENYTPQEKPGKSSTQTGTAQAGNTIKCETSKCYKLSSTFTSNSVSKNKLQRHSISHFDRLSLKDTNKQLNSQKIRRNSFLSRSMMTQESHIVYNVSTYGNSWASRYCEEPTVNPRYLPTFMLALKESQGYAWNQDLFASRYVQETGVVYDSDDFANNAESRITRAEEYDDYSQDSEEEEEDDQYQSDVDDDDDVDMDMDFTSADNFSRRRRRSSAYSYSQTHEDGGPRAKVKVINIVLTDEEANNGPFT</sequence>
<organism evidence="2 3">
    <name type="scientific">Wickerhamomyces pijperi</name>
    <name type="common">Yeast</name>
    <name type="synonym">Pichia pijperi</name>
    <dbReference type="NCBI Taxonomy" id="599730"/>
    <lineage>
        <taxon>Eukaryota</taxon>
        <taxon>Fungi</taxon>
        <taxon>Dikarya</taxon>
        <taxon>Ascomycota</taxon>
        <taxon>Saccharomycotina</taxon>
        <taxon>Saccharomycetes</taxon>
        <taxon>Phaffomycetales</taxon>
        <taxon>Wickerhamomycetaceae</taxon>
        <taxon>Wickerhamomyces</taxon>
    </lineage>
</organism>
<accession>A0A9P8TKY5</accession>
<reference evidence="2" key="1">
    <citation type="journal article" date="2021" name="Open Biol.">
        <title>Shared evolutionary footprints suggest mitochondrial oxidative damage underlies multiple complex I losses in fungi.</title>
        <authorList>
            <person name="Schikora-Tamarit M.A."/>
            <person name="Marcet-Houben M."/>
            <person name="Nosek J."/>
            <person name="Gabaldon T."/>
        </authorList>
    </citation>
    <scope>NUCLEOTIDE SEQUENCE</scope>
    <source>
        <strain evidence="2">CBS2887</strain>
    </source>
</reference>
<proteinExistence type="predicted"/>
<evidence type="ECO:0000313" key="2">
    <source>
        <dbReference type="EMBL" id="KAH3682116.1"/>
    </source>
</evidence>
<feature type="compositionally biased region" description="Acidic residues" evidence="1">
    <location>
        <begin position="173"/>
        <end position="204"/>
    </location>
</feature>
<dbReference type="AlphaFoldDB" id="A0A9P8TKY5"/>
<evidence type="ECO:0000256" key="1">
    <source>
        <dbReference type="SAM" id="MobiDB-lite"/>
    </source>
</evidence>
<reference evidence="2" key="2">
    <citation type="submission" date="2021-01" db="EMBL/GenBank/DDBJ databases">
        <authorList>
            <person name="Schikora-Tamarit M.A."/>
        </authorList>
    </citation>
    <scope>NUCLEOTIDE SEQUENCE</scope>
    <source>
        <strain evidence="2">CBS2887</strain>
    </source>
</reference>
<gene>
    <name evidence="2" type="ORF">WICPIJ_006919</name>
</gene>
<dbReference type="EMBL" id="JAEUBG010003944">
    <property type="protein sequence ID" value="KAH3682116.1"/>
    <property type="molecule type" value="Genomic_DNA"/>
</dbReference>
<name>A0A9P8TKY5_WICPI</name>
<keyword evidence="3" id="KW-1185">Reference proteome</keyword>
<comment type="caution">
    <text evidence="2">The sequence shown here is derived from an EMBL/GenBank/DDBJ whole genome shotgun (WGS) entry which is preliminary data.</text>
</comment>
<dbReference type="OrthoDB" id="4063176at2759"/>
<feature type="region of interest" description="Disordered" evidence="1">
    <location>
        <begin position="1"/>
        <end position="26"/>
    </location>
</feature>